<dbReference type="STRING" id="1617427.UZ20_WS6002000238"/>
<evidence type="ECO:0000313" key="3">
    <source>
        <dbReference type="Proteomes" id="UP000070449"/>
    </source>
</evidence>
<dbReference type="Proteomes" id="UP000070449">
    <property type="component" value="Unassembled WGS sequence"/>
</dbReference>
<dbReference type="PATRIC" id="fig|1617427.3.peg.253"/>
<dbReference type="AlphaFoldDB" id="A0A136KKU6"/>
<name>A0A136KKU6_9BACT</name>
<dbReference type="GO" id="GO:0004252">
    <property type="term" value="F:serine-type endopeptidase activity"/>
    <property type="evidence" value="ECO:0007669"/>
    <property type="project" value="UniProtKB-EC"/>
</dbReference>
<protein>
    <submittedName>
        <fullName evidence="2">LexA repressor</fullName>
        <ecNumber evidence="2">3.4.21.88</ecNumber>
    </submittedName>
</protein>
<dbReference type="InterPro" id="IPR015927">
    <property type="entry name" value="Peptidase_S24_S26A/B/C"/>
</dbReference>
<dbReference type="InterPro" id="IPR036286">
    <property type="entry name" value="LexA/Signal_pep-like_sf"/>
</dbReference>
<dbReference type="Gene3D" id="2.10.109.10">
    <property type="entry name" value="Umud Fragment, subunit A"/>
    <property type="match status" value="1"/>
</dbReference>
<keyword evidence="2" id="KW-0378">Hydrolase</keyword>
<proteinExistence type="predicted"/>
<sequence length="106" mass="11663">MSVTTSPVGFASPAEDVMERSLDLHELLVKHPAATFFVRVSGNQLAVKGIFTDDILIVDRSLKPTINSLIVAIIEGDFVLGYFNSFSKKDNLEVWGVVVSLIRENL</sequence>
<gene>
    <name evidence="2" type="primary">lexA_2</name>
    <name evidence="2" type="ORF">UZ20_WS6002000238</name>
</gene>
<evidence type="ECO:0000259" key="1">
    <source>
        <dbReference type="Pfam" id="PF00717"/>
    </source>
</evidence>
<evidence type="ECO:0000313" key="2">
    <source>
        <dbReference type="EMBL" id="KXK09928.1"/>
    </source>
</evidence>
<dbReference type="SUPFAM" id="SSF51306">
    <property type="entry name" value="LexA/Signal peptidase"/>
    <property type="match status" value="1"/>
</dbReference>
<accession>A0A136KKU6</accession>
<dbReference type="EC" id="3.4.21.88" evidence="2"/>
<comment type="caution">
    <text evidence="2">The sequence shown here is derived from an EMBL/GenBank/DDBJ whole genome shotgun (WGS) entry which is preliminary data.</text>
</comment>
<dbReference type="EMBL" id="JYPD01000011">
    <property type="protein sequence ID" value="KXK09928.1"/>
    <property type="molecule type" value="Genomic_DNA"/>
</dbReference>
<dbReference type="Pfam" id="PF00717">
    <property type="entry name" value="Peptidase_S24"/>
    <property type="match status" value="1"/>
</dbReference>
<feature type="domain" description="Peptidase S24/S26A/S26B/S26C" evidence="1">
    <location>
        <begin position="8"/>
        <end position="85"/>
    </location>
</feature>
<organism evidence="2 3">
    <name type="scientific">candidate division WS6 bacterium OLB21</name>
    <dbReference type="NCBI Taxonomy" id="1617427"/>
    <lineage>
        <taxon>Bacteria</taxon>
        <taxon>Candidatus Dojkabacteria</taxon>
    </lineage>
</organism>
<reference evidence="2 3" key="1">
    <citation type="submission" date="2015-02" db="EMBL/GenBank/DDBJ databases">
        <title>Improved understanding of the partial-nitritation anammox process through 23 genomes representing the majority of the microbial community.</title>
        <authorList>
            <person name="Speth D.R."/>
            <person name="In T Zandt M."/>
            <person name="Guerrero Cruz S."/>
            <person name="Jetten M.S."/>
            <person name="Dutilh B.E."/>
        </authorList>
    </citation>
    <scope>NUCLEOTIDE SEQUENCE [LARGE SCALE GENOMIC DNA]</scope>
    <source>
        <strain evidence="2">OLB21</strain>
    </source>
</reference>